<evidence type="ECO:0000313" key="2">
    <source>
        <dbReference type="EMBL" id="AWI66987.1"/>
    </source>
</evidence>
<dbReference type="AlphaFoldDB" id="A0A2S1TZF3"/>
<dbReference type="GO" id="GO:0005975">
    <property type="term" value="P:carbohydrate metabolic process"/>
    <property type="evidence" value="ECO:0007669"/>
    <property type="project" value="InterPro"/>
</dbReference>
<dbReference type="InterPro" id="IPR052043">
    <property type="entry name" value="PolySaccharide_Degr_Enz"/>
</dbReference>
<dbReference type="SMR" id="A0A2S1TZF3"/>
<dbReference type="PANTHER" id="PTHR33886:SF8">
    <property type="entry name" value="UNSATURATED RHAMNOGALACTURONAN HYDROLASE (EUROFUNG)"/>
    <property type="match status" value="1"/>
</dbReference>
<dbReference type="SUPFAM" id="SSF48208">
    <property type="entry name" value="Six-hairpin glycosidases"/>
    <property type="match status" value="1"/>
</dbReference>
<proteinExistence type="evidence at transcript level"/>
<keyword evidence="1 2" id="KW-0378">Hydrolase</keyword>
<protein>
    <submittedName>
        <fullName evidence="2">Glycosyl hydrolase family 88</fullName>
    </submittedName>
</protein>
<organism evidence="2">
    <name type="scientific">Pecoramyces ruminantium</name>
    <dbReference type="NCBI Taxonomy" id="1987568"/>
    <lineage>
        <taxon>Eukaryota</taxon>
        <taxon>Fungi</taxon>
        <taxon>Fungi incertae sedis</taxon>
        <taxon>Chytridiomycota</taxon>
        <taxon>Chytridiomycota incertae sedis</taxon>
        <taxon>Neocallimastigomycetes</taxon>
        <taxon>Neocallimastigales</taxon>
        <taxon>Neocallimastigaceae</taxon>
        <taxon>Pecoramyces</taxon>
    </lineage>
</organism>
<dbReference type="InterPro" id="IPR010905">
    <property type="entry name" value="Glyco_hydro_88"/>
</dbReference>
<dbReference type="GO" id="GO:0016787">
    <property type="term" value="F:hydrolase activity"/>
    <property type="evidence" value="ECO:0007669"/>
    <property type="project" value="UniProtKB-KW"/>
</dbReference>
<dbReference type="InterPro" id="IPR008928">
    <property type="entry name" value="6-hairpin_glycosidase_sf"/>
</dbReference>
<dbReference type="EMBL" id="MH043833">
    <property type="protein sequence ID" value="AWI66987.1"/>
    <property type="molecule type" value="mRNA"/>
</dbReference>
<reference evidence="2" key="1">
    <citation type="submission" date="2018-03" db="EMBL/GenBank/DDBJ databases">
        <title>Horizontal gene transfer is an indispensable driver in forging the evolution of the Neocallimastigomycota as a distinct gut-dwelling fungal lineage.</title>
        <authorList>
            <person name="Murphy C.L."/>
            <person name="Youssef N.H."/>
            <person name="Elshahed M.S."/>
        </authorList>
    </citation>
    <scope>NUCLEOTIDE SEQUENCE</scope>
    <source>
        <strain evidence="2">FS3C</strain>
    </source>
</reference>
<dbReference type="Gene3D" id="1.50.10.10">
    <property type="match status" value="1"/>
</dbReference>
<accession>A0A2S1TZF3</accession>
<dbReference type="Pfam" id="PF07470">
    <property type="entry name" value="Glyco_hydro_88"/>
    <property type="match status" value="2"/>
</dbReference>
<evidence type="ECO:0000256" key="1">
    <source>
        <dbReference type="ARBA" id="ARBA00022801"/>
    </source>
</evidence>
<dbReference type="PANTHER" id="PTHR33886">
    <property type="entry name" value="UNSATURATED RHAMNOGALACTURONAN HYDROLASE (EUROFUNG)"/>
    <property type="match status" value="1"/>
</dbReference>
<name>A0A2S1TZF3_9FUNG</name>
<dbReference type="InterPro" id="IPR012341">
    <property type="entry name" value="6hp_glycosidase-like_sf"/>
</dbReference>
<sequence length="290" mass="34001">MTGDERYLTAIEYTYDRLMEMPICEGSPNFWHKTFYIHQIWLDGMYMYAPFLARYAVLKNDLSILDTIKEQYAFIHDNMRDENGLYHHGFDTTKTIFWSKNNDGKSENFWLRSMGWFAVSLTDILEYYPEGENKEYLKSVLEELLTGILPYQDEITKMFYQVIDRPEEIQLVDKFYFSSLSNLKYGNIDTFVANYVESSGSSMMAYSFLKFGKVYNKPEFEKIGKEIFEAIYQHSYQNTTLSDICITAGLGPENKTYRDGTLSYYLAEKVGEDDAKGVGPFLMAFIEYNY</sequence>